<gene>
    <name evidence="2" type="primary">ABSGL_04229.1 scaffold 5169</name>
</gene>
<evidence type="ECO:0000313" key="3">
    <source>
        <dbReference type="Proteomes" id="UP000078561"/>
    </source>
</evidence>
<dbReference type="OMA" id="GRKCIIT"/>
<organism evidence="2">
    <name type="scientific">Absidia glauca</name>
    <name type="common">Pin mould</name>
    <dbReference type="NCBI Taxonomy" id="4829"/>
    <lineage>
        <taxon>Eukaryota</taxon>
        <taxon>Fungi</taxon>
        <taxon>Fungi incertae sedis</taxon>
        <taxon>Mucoromycota</taxon>
        <taxon>Mucoromycotina</taxon>
        <taxon>Mucoromycetes</taxon>
        <taxon>Mucorales</taxon>
        <taxon>Cunninghamellaceae</taxon>
        <taxon>Absidia</taxon>
    </lineage>
</organism>
<accession>A0A163JDX2</accession>
<keyword evidence="3" id="KW-1185">Reference proteome</keyword>
<dbReference type="FunCoup" id="A0A163JDX2">
    <property type="interactions" value="21"/>
</dbReference>
<dbReference type="Proteomes" id="UP000078561">
    <property type="component" value="Unassembled WGS sequence"/>
</dbReference>
<dbReference type="STRING" id="4829.A0A163JDX2"/>
<dbReference type="InterPro" id="IPR029069">
    <property type="entry name" value="HotDog_dom_sf"/>
</dbReference>
<evidence type="ECO:0000313" key="2">
    <source>
        <dbReference type="EMBL" id="SAL98674.1"/>
    </source>
</evidence>
<feature type="domain" description="Thioesterase" evidence="1">
    <location>
        <begin position="98"/>
        <end position="163"/>
    </location>
</feature>
<evidence type="ECO:0000259" key="1">
    <source>
        <dbReference type="Pfam" id="PF03061"/>
    </source>
</evidence>
<dbReference type="InterPro" id="IPR052061">
    <property type="entry name" value="PTE-AB_protein"/>
</dbReference>
<dbReference type="InParanoid" id="A0A163JDX2"/>
<dbReference type="Gene3D" id="3.10.129.10">
    <property type="entry name" value="Hotdog Thioesterase"/>
    <property type="match status" value="1"/>
</dbReference>
<dbReference type="CDD" id="cd03443">
    <property type="entry name" value="PaaI_thioesterase"/>
    <property type="match status" value="1"/>
</dbReference>
<dbReference type="PANTHER" id="PTHR47260">
    <property type="entry name" value="UPF0644 PROTEIN PB2B4.06"/>
    <property type="match status" value="1"/>
</dbReference>
<dbReference type="EMBL" id="LT552278">
    <property type="protein sequence ID" value="SAL98674.1"/>
    <property type="molecule type" value="Genomic_DNA"/>
</dbReference>
<dbReference type="OrthoDB" id="506431at2759"/>
<dbReference type="PANTHER" id="PTHR47260:SF1">
    <property type="entry name" value="UPF0644 PROTEIN PB2B4.06"/>
    <property type="match status" value="1"/>
</dbReference>
<dbReference type="InterPro" id="IPR006683">
    <property type="entry name" value="Thioestr_dom"/>
</dbReference>
<sequence>MVPETQDSLTQQQPAIVANMIEERDNLEVVVKARSNTDLIEMEAYNYLKGEAKQNNLTATTLRAEGRIVVPPVVFYSKDRSEVMTVVHLGKALCGHDGIIHGGLLATLLDEVLALVAIPALPNYTGFTANLNINYRQPVKSNQWVVLRGRLDRVEGRKAYVEAWIECLLGEIKFAEATSLYISPKSSPAP</sequence>
<proteinExistence type="predicted"/>
<protein>
    <recommendedName>
        <fullName evidence="1">Thioesterase domain-containing protein</fullName>
    </recommendedName>
</protein>
<dbReference type="AlphaFoldDB" id="A0A163JDX2"/>
<dbReference type="SUPFAM" id="SSF54637">
    <property type="entry name" value="Thioesterase/thiol ester dehydrase-isomerase"/>
    <property type="match status" value="1"/>
</dbReference>
<reference evidence="2" key="1">
    <citation type="submission" date="2016-04" db="EMBL/GenBank/DDBJ databases">
        <authorList>
            <person name="Evans L.H."/>
            <person name="Alamgir A."/>
            <person name="Owens N."/>
            <person name="Weber N.D."/>
            <person name="Virtaneva K."/>
            <person name="Barbian K."/>
            <person name="Babar A."/>
            <person name="Rosenke K."/>
        </authorList>
    </citation>
    <scope>NUCLEOTIDE SEQUENCE [LARGE SCALE GENOMIC DNA]</scope>
    <source>
        <strain evidence="2">CBS 101.48</strain>
    </source>
</reference>
<name>A0A163JDX2_ABSGL</name>
<dbReference type="Pfam" id="PF03061">
    <property type="entry name" value="4HBT"/>
    <property type="match status" value="1"/>
</dbReference>